<reference evidence="6" key="1">
    <citation type="journal article" date="2022" name="Int. J. Mol. Sci.">
        <title>Draft Genome of Tanacetum Coccineum: Genomic Comparison of Closely Related Tanacetum-Family Plants.</title>
        <authorList>
            <person name="Yamashiro T."/>
            <person name="Shiraishi A."/>
            <person name="Nakayama K."/>
            <person name="Satake H."/>
        </authorList>
    </citation>
    <scope>NUCLEOTIDE SEQUENCE</scope>
</reference>
<keyword evidence="1" id="KW-0645">Protease</keyword>
<dbReference type="EMBL" id="BQNB010014042">
    <property type="protein sequence ID" value="GJT23280.1"/>
    <property type="molecule type" value="Genomic_DNA"/>
</dbReference>
<dbReference type="Pfam" id="PF25597">
    <property type="entry name" value="SH3_retrovirus"/>
    <property type="match status" value="1"/>
</dbReference>
<dbReference type="Pfam" id="PF00665">
    <property type="entry name" value="rve"/>
    <property type="match status" value="1"/>
</dbReference>
<dbReference type="InterPro" id="IPR057670">
    <property type="entry name" value="SH3_retrovirus"/>
</dbReference>
<dbReference type="Gene3D" id="3.30.420.10">
    <property type="entry name" value="Ribonuclease H-like superfamily/Ribonuclease H"/>
    <property type="match status" value="1"/>
</dbReference>
<evidence type="ECO:0000256" key="3">
    <source>
        <dbReference type="ARBA" id="ARBA00022801"/>
    </source>
</evidence>
<evidence type="ECO:0000313" key="6">
    <source>
        <dbReference type="EMBL" id="GJT23280.1"/>
    </source>
</evidence>
<dbReference type="PANTHER" id="PTHR42648">
    <property type="entry name" value="TRANSPOSASE, PUTATIVE-RELATED"/>
    <property type="match status" value="1"/>
</dbReference>
<keyword evidence="3" id="KW-0378">Hydrolase</keyword>
<dbReference type="InterPro" id="IPR025724">
    <property type="entry name" value="GAG-pre-integrase_dom"/>
</dbReference>
<dbReference type="Proteomes" id="UP001151760">
    <property type="component" value="Unassembled WGS sequence"/>
</dbReference>
<dbReference type="InterPro" id="IPR012337">
    <property type="entry name" value="RNaseH-like_sf"/>
</dbReference>
<dbReference type="SUPFAM" id="SSF53098">
    <property type="entry name" value="Ribonuclease H-like"/>
    <property type="match status" value="1"/>
</dbReference>
<evidence type="ECO:0000256" key="4">
    <source>
        <dbReference type="SAM" id="MobiDB-lite"/>
    </source>
</evidence>
<dbReference type="InterPro" id="IPR039537">
    <property type="entry name" value="Retrotran_Ty1/copia-like"/>
</dbReference>
<keyword evidence="2" id="KW-0479">Metal-binding</keyword>
<proteinExistence type="predicted"/>
<keyword evidence="7" id="KW-1185">Reference proteome</keyword>
<evidence type="ECO:0000256" key="1">
    <source>
        <dbReference type="ARBA" id="ARBA00022670"/>
    </source>
</evidence>
<dbReference type="InterPro" id="IPR036397">
    <property type="entry name" value="RNaseH_sf"/>
</dbReference>
<feature type="region of interest" description="Disordered" evidence="4">
    <location>
        <begin position="686"/>
        <end position="755"/>
    </location>
</feature>
<dbReference type="Pfam" id="PF22936">
    <property type="entry name" value="Pol_BBD"/>
    <property type="match status" value="1"/>
</dbReference>
<dbReference type="InterPro" id="IPR013103">
    <property type="entry name" value="RVT_2"/>
</dbReference>
<dbReference type="Pfam" id="PF13976">
    <property type="entry name" value="gag_pre-integrs"/>
    <property type="match status" value="1"/>
</dbReference>
<dbReference type="Pfam" id="PF07727">
    <property type="entry name" value="RVT_2"/>
    <property type="match status" value="1"/>
</dbReference>
<name>A0ABQ5C882_9ASTR</name>
<feature type="compositionally biased region" description="Low complexity" evidence="4">
    <location>
        <begin position="719"/>
        <end position="738"/>
    </location>
</feature>
<evidence type="ECO:0000259" key="5">
    <source>
        <dbReference type="PROSITE" id="PS50994"/>
    </source>
</evidence>
<dbReference type="PANTHER" id="PTHR42648:SF31">
    <property type="entry name" value="RNA-DIRECTED DNA POLYMERASE"/>
    <property type="match status" value="1"/>
</dbReference>
<protein>
    <submittedName>
        <fullName evidence="6">Retrovirus-related pol polyprotein from transposon TNT 1-94</fullName>
    </submittedName>
</protein>
<evidence type="ECO:0000313" key="7">
    <source>
        <dbReference type="Proteomes" id="UP001151760"/>
    </source>
</evidence>
<sequence length="973" mass="110113">MYGYHGVLLVPSFVTASRGPETDYLSPSYALLNKGSFFTRSWASRNKMARSSILGPASYGYMIESRILHMLVPKKLGLSTKRKLGFIKGTVPRSTTDAKLAEQWETCNNMVISWIMSSLCESIAKSVMFVGTAYEIWQQLEKRMKCVWEELDSMNELPRIANVTPEITTFLNAIYTQKEEQRLFQFLNGLDDHFSAQRSQLLLSTPLPNVETAYTGAYDHMTPHSDYLQTPVYLQFKPHINLPNGHTSVISQIGNAKLNNGLVLKNVLLVRDFKFSLLSVSKLAEDAKCFVTFYSQFYVIQDLVTRKVLGLGKKRNGLYHLLNIPLDQVDARLRKMVVSSLEDCSLFSSLSLNNKYAYSVFNNTYNLWHHRLGHISASQLKHISCIPKSILNDNDSSCLSCPMAKFTKLPYSLSQSHSNCAFELIHMDIWGPYRVATYDKFKYFLTIVDDYSRATWTYLMVSKSDAFSMLKSFVKFVKTQFDAKIKTVRSDNALEFVKGSIGPYLVELGIEHQTSCVDRPQQNGRVERKHRHLLEVARALRFHAHLPLKFWGDCVLTAAYMINRYPSSVLKFKTPYELLLNEVPTYDHLRVFGCLAMASNPSRTTDKFAERGVPCLFIGYPLHQKGYKLYNLQTHSVFVSRDVVFYEHVFPFSASTMLPLMHPLPFSNAGNNTTWFDDFVLPTSTSEPQNIEPNHSHTVESPIIDTEPESSSSQPQTHNTATSSTVPQTTTTQTNAPVRQSSRQSHPPSWLKDFVTPTLPSHNPVANSVSVAPLHSQFQCFLTALLAQSHSTPTNFKEAVLDPEWCEAMNAELKALEQNGTWELTTLPQGKKAIGSHWIYKIKLKADGSLERKKARLVVQGNRQRKGVDYEETFAPVAKMVTVRALLAVAAMKGWDLCQMDVSNAFLHGDLYEEVYMKMMHMGISKGPQGLFVSQKKYTLDLLKEAGVLNSRPYKLPMDQHVKLQANTGTPLP</sequence>
<reference evidence="6" key="2">
    <citation type="submission" date="2022-01" db="EMBL/GenBank/DDBJ databases">
        <authorList>
            <person name="Yamashiro T."/>
            <person name="Shiraishi A."/>
            <person name="Satake H."/>
            <person name="Nakayama K."/>
        </authorList>
    </citation>
    <scope>NUCLEOTIDE SEQUENCE</scope>
</reference>
<evidence type="ECO:0000256" key="2">
    <source>
        <dbReference type="ARBA" id="ARBA00022723"/>
    </source>
</evidence>
<gene>
    <name evidence="6" type="ORF">Tco_0893217</name>
</gene>
<accession>A0ABQ5C882</accession>
<organism evidence="6 7">
    <name type="scientific">Tanacetum coccineum</name>
    <dbReference type="NCBI Taxonomy" id="301880"/>
    <lineage>
        <taxon>Eukaryota</taxon>
        <taxon>Viridiplantae</taxon>
        <taxon>Streptophyta</taxon>
        <taxon>Embryophyta</taxon>
        <taxon>Tracheophyta</taxon>
        <taxon>Spermatophyta</taxon>
        <taxon>Magnoliopsida</taxon>
        <taxon>eudicotyledons</taxon>
        <taxon>Gunneridae</taxon>
        <taxon>Pentapetalae</taxon>
        <taxon>asterids</taxon>
        <taxon>campanulids</taxon>
        <taxon>Asterales</taxon>
        <taxon>Asteraceae</taxon>
        <taxon>Asteroideae</taxon>
        <taxon>Anthemideae</taxon>
        <taxon>Anthemidinae</taxon>
        <taxon>Tanacetum</taxon>
    </lineage>
</organism>
<dbReference type="InterPro" id="IPR001584">
    <property type="entry name" value="Integrase_cat-core"/>
</dbReference>
<feature type="compositionally biased region" description="Polar residues" evidence="4">
    <location>
        <begin position="709"/>
        <end position="718"/>
    </location>
</feature>
<dbReference type="PROSITE" id="PS50994">
    <property type="entry name" value="INTEGRASE"/>
    <property type="match status" value="1"/>
</dbReference>
<feature type="domain" description="Integrase catalytic" evidence="5">
    <location>
        <begin position="406"/>
        <end position="583"/>
    </location>
</feature>
<dbReference type="InterPro" id="IPR054722">
    <property type="entry name" value="PolX-like_BBD"/>
</dbReference>
<comment type="caution">
    <text evidence="6">The sequence shown here is derived from an EMBL/GenBank/DDBJ whole genome shotgun (WGS) entry which is preliminary data.</text>
</comment>